<dbReference type="EMBL" id="FXBM01000003">
    <property type="protein sequence ID" value="SMH48841.1"/>
    <property type="molecule type" value="Genomic_DNA"/>
</dbReference>
<protein>
    <submittedName>
        <fullName evidence="7">3-hydroxyisobutyrate dehydrogenase</fullName>
    </submittedName>
</protein>
<dbReference type="InterPro" id="IPR013328">
    <property type="entry name" value="6PGD_dom2"/>
</dbReference>
<keyword evidence="3" id="KW-0520">NAD</keyword>
<gene>
    <name evidence="7" type="ORF">SAMN06295885_3139</name>
</gene>
<dbReference type="PANTHER" id="PTHR43060:SF15">
    <property type="entry name" value="3-HYDROXYISOBUTYRATE DEHYDROGENASE-LIKE 1, MITOCHONDRIAL-RELATED"/>
    <property type="match status" value="1"/>
</dbReference>
<dbReference type="InterPro" id="IPR015815">
    <property type="entry name" value="HIBADH-related"/>
</dbReference>
<dbReference type="GO" id="GO:0016491">
    <property type="term" value="F:oxidoreductase activity"/>
    <property type="evidence" value="ECO:0007669"/>
    <property type="project" value="UniProtKB-KW"/>
</dbReference>
<feature type="domain" description="3-hydroxyisobutyrate dehydrogenase-like NAD-binding" evidence="6">
    <location>
        <begin position="164"/>
        <end position="266"/>
    </location>
</feature>
<evidence type="ECO:0000259" key="6">
    <source>
        <dbReference type="Pfam" id="PF14833"/>
    </source>
</evidence>
<dbReference type="GO" id="GO:0050661">
    <property type="term" value="F:NADP binding"/>
    <property type="evidence" value="ECO:0007669"/>
    <property type="project" value="InterPro"/>
</dbReference>
<dbReference type="STRING" id="1891671.SAMN06295885_3139"/>
<dbReference type="RefSeq" id="WP_165759649.1">
    <property type="nucleotide sequence ID" value="NZ_FXBM01000003.1"/>
</dbReference>
<dbReference type="Gene3D" id="1.10.1040.10">
    <property type="entry name" value="N-(1-d-carboxylethyl)-l-norvaline Dehydrogenase, domain 2"/>
    <property type="match status" value="1"/>
</dbReference>
<dbReference type="InterPro" id="IPR036291">
    <property type="entry name" value="NAD(P)-bd_dom_sf"/>
</dbReference>
<dbReference type="InterPro" id="IPR006115">
    <property type="entry name" value="6PGDH_NADP-bd"/>
</dbReference>
<sequence length="285" mass="29251">MSASHQLGFLGLGNLGLAMALRLIDSGFAVVAHDPSADRVDRVERAGATAGSAHDVLDCPTVCVATPDERALEALLDDGTLTAGSGARTVLLHSTVLPTAARSLAARLAESGIALIEAPVSGGPAAARDGRLALFLGGDDETIAHADTVLAALGDRRFRLGPVGAGSAVKLANQLTMFAAVDALHEGLALTGAFDVDPSAALEAIAASTGDTWVGRHWGFFDDIVADYDSSGSSADGRPWRKDLREFIDAAHSASLSAPLGEHLHATVGDRIEADARAHLEGRTP</sequence>
<dbReference type="Pfam" id="PF14833">
    <property type="entry name" value="NAD_binding_11"/>
    <property type="match status" value="1"/>
</dbReference>
<evidence type="ECO:0000256" key="4">
    <source>
        <dbReference type="PIRSR" id="PIRSR000103-1"/>
    </source>
</evidence>
<accession>A0A1X7PDM7</accession>
<dbReference type="PIRSF" id="PIRSF000103">
    <property type="entry name" value="HIBADH"/>
    <property type="match status" value="1"/>
</dbReference>
<dbReference type="AlphaFoldDB" id="A0A1X7PDM7"/>
<feature type="active site" evidence="4">
    <location>
        <position position="170"/>
    </location>
</feature>
<dbReference type="SUPFAM" id="SSF48179">
    <property type="entry name" value="6-phosphogluconate dehydrogenase C-terminal domain-like"/>
    <property type="match status" value="1"/>
</dbReference>
<dbReference type="Pfam" id="PF03446">
    <property type="entry name" value="NAD_binding_2"/>
    <property type="match status" value="1"/>
</dbReference>
<dbReference type="InterPro" id="IPR029154">
    <property type="entry name" value="HIBADH-like_NADP-bd"/>
</dbReference>
<feature type="domain" description="6-phosphogluconate dehydrogenase NADP-binding" evidence="5">
    <location>
        <begin position="6"/>
        <end position="158"/>
    </location>
</feature>
<comment type="similarity">
    <text evidence="1">Belongs to the HIBADH-related family.</text>
</comment>
<organism evidence="7 8">
    <name type="scientific">Rathayibacter oskolensis</name>
    <dbReference type="NCBI Taxonomy" id="1891671"/>
    <lineage>
        <taxon>Bacteria</taxon>
        <taxon>Bacillati</taxon>
        <taxon>Actinomycetota</taxon>
        <taxon>Actinomycetes</taxon>
        <taxon>Micrococcales</taxon>
        <taxon>Microbacteriaceae</taxon>
        <taxon>Rathayibacter</taxon>
    </lineage>
</organism>
<dbReference type="InterPro" id="IPR008927">
    <property type="entry name" value="6-PGluconate_DH-like_C_sf"/>
</dbReference>
<proteinExistence type="inferred from homology"/>
<keyword evidence="8" id="KW-1185">Reference proteome</keyword>
<dbReference type="GO" id="GO:0051287">
    <property type="term" value="F:NAD binding"/>
    <property type="evidence" value="ECO:0007669"/>
    <property type="project" value="InterPro"/>
</dbReference>
<evidence type="ECO:0000313" key="8">
    <source>
        <dbReference type="Proteomes" id="UP000193711"/>
    </source>
</evidence>
<evidence type="ECO:0000256" key="2">
    <source>
        <dbReference type="ARBA" id="ARBA00023002"/>
    </source>
</evidence>
<evidence type="ECO:0000256" key="3">
    <source>
        <dbReference type="ARBA" id="ARBA00023027"/>
    </source>
</evidence>
<dbReference type="Gene3D" id="3.40.50.720">
    <property type="entry name" value="NAD(P)-binding Rossmann-like Domain"/>
    <property type="match status" value="1"/>
</dbReference>
<evidence type="ECO:0000259" key="5">
    <source>
        <dbReference type="Pfam" id="PF03446"/>
    </source>
</evidence>
<dbReference type="PANTHER" id="PTHR43060">
    <property type="entry name" value="3-HYDROXYISOBUTYRATE DEHYDROGENASE-LIKE 1, MITOCHONDRIAL-RELATED"/>
    <property type="match status" value="1"/>
</dbReference>
<evidence type="ECO:0000313" key="7">
    <source>
        <dbReference type="EMBL" id="SMH48841.1"/>
    </source>
</evidence>
<dbReference type="SUPFAM" id="SSF51735">
    <property type="entry name" value="NAD(P)-binding Rossmann-fold domains"/>
    <property type="match status" value="1"/>
</dbReference>
<keyword evidence="2" id="KW-0560">Oxidoreductase</keyword>
<dbReference type="Proteomes" id="UP000193711">
    <property type="component" value="Unassembled WGS sequence"/>
</dbReference>
<reference evidence="8" key="1">
    <citation type="submission" date="2017-04" db="EMBL/GenBank/DDBJ databases">
        <authorList>
            <person name="Varghese N."/>
            <person name="Submissions S."/>
        </authorList>
    </citation>
    <scope>NUCLEOTIDE SEQUENCE [LARGE SCALE GENOMIC DNA]</scope>
    <source>
        <strain evidence="8">VKM Ac-2121</strain>
    </source>
</reference>
<evidence type="ECO:0000256" key="1">
    <source>
        <dbReference type="ARBA" id="ARBA00009080"/>
    </source>
</evidence>
<name>A0A1X7PDM7_9MICO</name>